<keyword evidence="5" id="KW-1185">Reference proteome</keyword>
<accession>A0A1A9B3J6</accession>
<dbReference type="InterPro" id="IPR015797">
    <property type="entry name" value="NUDIX_hydrolase-like_dom_sf"/>
</dbReference>
<dbReference type="PROSITE" id="PS51462">
    <property type="entry name" value="NUDIX"/>
    <property type="match status" value="1"/>
</dbReference>
<dbReference type="PANTHER" id="PTHR43046:SF14">
    <property type="entry name" value="MUTT_NUDIX FAMILY PROTEIN"/>
    <property type="match status" value="1"/>
</dbReference>
<name>A0A1A9B3J6_9ACTN</name>
<evidence type="ECO:0000313" key="5">
    <source>
        <dbReference type="Proteomes" id="UP000199558"/>
    </source>
</evidence>
<dbReference type="Pfam" id="PF00293">
    <property type="entry name" value="NUDIX"/>
    <property type="match status" value="1"/>
</dbReference>
<dbReference type="Proteomes" id="UP000199558">
    <property type="component" value="Unassembled WGS sequence"/>
</dbReference>
<dbReference type="GO" id="GO:0016787">
    <property type="term" value="F:hydrolase activity"/>
    <property type="evidence" value="ECO:0007669"/>
    <property type="project" value="UniProtKB-KW"/>
</dbReference>
<evidence type="ECO:0000259" key="3">
    <source>
        <dbReference type="PROSITE" id="PS51462"/>
    </source>
</evidence>
<dbReference type="SUPFAM" id="SSF55811">
    <property type="entry name" value="Nudix"/>
    <property type="match status" value="1"/>
</dbReference>
<evidence type="ECO:0000256" key="2">
    <source>
        <dbReference type="ARBA" id="ARBA00022801"/>
    </source>
</evidence>
<comment type="cofactor">
    <cofactor evidence="1">
        <name>Mg(2+)</name>
        <dbReference type="ChEBI" id="CHEBI:18420"/>
    </cofactor>
</comment>
<dbReference type="EMBL" id="FLRH01000003">
    <property type="protein sequence ID" value="SBT63693.1"/>
    <property type="molecule type" value="Genomic_DNA"/>
</dbReference>
<evidence type="ECO:0000313" key="4">
    <source>
        <dbReference type="EMBL" id="SBT63693.1"/>
    </source>
</evidence>
<feature type="domain" description="Nudix hydrolase" evidence="3">
    <location>
        <begin position="5"/>
        <end position="144"/>
    </location>
</feature>
<dbReference type="CDD" id="cd04688">
    <property type="entry name" value="NUDIX_Hydrolase"/>
    <property type="match status" value="1"/>
</dbReference>
<dbReference type="OrthoDB" id="193829at2"/>
<protein>
    <submittedName>
        <fullName evidence="4">NUDIX domain-containing protein</fullName>
    </submittedName>
</protein>
<dbReference type="RefSeq" id="WP_091568280.1">
    <property type="nucleotide sequence ID" value="NZ_FLRH01000003.1"/>
</dbReference>
<keyword evidence="2" id="KW-0378">Hydrolase</keyword>
<dbReference type="InterPro" id="IPR000086">
    <property type="entry name" value="NUDIX_hydrolase_dom"/>
</dbReference>
<dbReference type="AlphaFoldDB" id="A0A1A9B3J6"/>
<dbReference type="Gene3D" id="3.90.79.10">
    <property type="entry name" value="Nucleoside Triphosphate Pyrophosphohydrolase"/>
    <property type="match status" value="1"/>
</dbReference>
<evidence type="ECO:0000256" key="1">
    <source>
        <dbReference type="ARBA" id="ARBA00001946"/>
    </source>
</evidence>
<reference evidence="5" key="1">
    <citation type="submission" date="2016-06" db="EMBL/GenBank/DDBJ databases">
        <authorList>
            <person name="Varghese N."/>
            <person name="Submissions Spin"/>
        </authorList>
    </citation>
    <scope>NUCLEOTIDE SEQUENCE [LARGE SCALE GENOMIC DNA]</scope>
    <source>
        <strain evidence="5">DSM 45794</strain>
    </source>
</reference>
<sequence>MTSPPHIRAVALAVVRRGDDLLVFEAHDATKRETFYRPLGGGVEFGESAAEAVRRELREELAVELSKVEPLGVLENIFTAFGRAGHEVVFVFSADLADPSIYERDAVGIVADEGSPVSWQPLRRFADGEAILYPHGLLNLLAAASPFPSGRSPAINT</sequence>
<organism evidence="4 5">
    <name type="scientific">Micromonospora sediminicola</name>
    <dbReference type="NCBI Taxonomy" id="946078"/>
    <lineage>
        <taxon>Bacteria</taxon>
        <taxon>Bacillati</taxon>
        <taxon>Actinomycetota</taxon>
        <taxon>Actinomycetes</taxon>
        <taxon>Micromonosporales</taxon>
        <taxon>Micromonosporaceae</taxon>
        <taxon>Micromonospora</taxon>
    </lineage>
</organism>
<gene>
    <name evidence="4" type="ORF">GA0070622_0651</name>
</gene>
<dbReference type="STRING" id="946078.GA0070622_0651"/>
<proteinExistence type="predicted"/>
<dbReference type="PANTHER" id="PTHR43046">
    <property type="entry name" value="GDP-MANNOSE MANNOSYL HYDROLASE"/>
    <property type="match status" value="1"/>
</dbReference>